<dbReference type="Pfam" id="PF08263">
    <property type="entry name" value="LRRNT_2"/>
    <property type="match status" value="1"/>
</dbReference>
<keyword evidence="15" id="KW-1185">Reference proteome</keyword>
<comment type="subcellular location">
    <subcellularLocation>
        <location evidence="1">Cell membrane</location>
    </subcellularLocation>
    <subcellularLocation>
        <location evidence="2">Membrane</location>
        <topology evidence="2">Single-pass type I membrane protein</topology>
    </subcellularLocation>
</comment>
<keyword evidence="7" id="KW-0732">Signal</keyword>
<feature type="transmembrane region" description="Helical" evidence="12">
    <location>
        <begin position="39"/>
        <end position="60"/>
    </location>
</feature>
<evidence type="ECO:0000256" key="12">
    <source>
        <dbReference type="SAM" id="Phobius"/>
    </source>
</evidence>
<keyword evidence="4" id="KW-1003">Cell membrane</keyword>
<keyword evidence="8" id="KW-0677">Repeat</keyword>
<dbReference type="PRINTS" id="PR00019">
    <property type="entry name" value="LEURICHRPT"/>
</dbReference>
<evidence type="ECO:0000256" key="1">
    <source>
        <dbReference type="ARBA" id="ARBA00004236"/>
    </source>
</evidence>
<evidence type="ECO:0000256" key="7">
    <source>
        <dbReference type="ARBA" id="ARBA00022729"/>
    </source>
</evidence>
<evidence type="ECO:0000259" key="13">
    <source>
        <dbReference type="PROSITE" id="PS50011"/>
    </source>
</evidence>
<dbReference type="InterPro" id="IPR011009">
    <property type="entry name" value="Kinase-like_dom_sf"/>
</dbReference>
<dbReference type="Pfam" id="PF13855">
    <property type="entry name" value="LRR_8"/>
    <property type="match status" value="2"/>
</dbReference>
<gene>
    <name evidence="14" type="ORF">CXB51_013020</name>
</gene>
<keyword evidence="9 12" id="KW-1133">Transmembrane helix</keyword>
<keyword evidence="11" id="KW-0325">Glycoprotein</keyword>
<dbReference type="SMART" id="SM00365">
    <property type="entry name" value="LRR_SD22"/>
    <property type="match status" value="6"/>
</dbReference>
<evidence type="ECO:0000256" key="5">
    <source>
        <dbReference type="ARBA" id="ARBA00022614"/>
    </source>
</evidence>
<dbReference type="InterPro" id="IPR000719">
    <property type="entry name" value="Prot_kinase_dom"/>
</dbReference>
<dbReference type="InterPro" id="IPR046959">
    <property type="entry name" value="PRK1-6/SRF4-like"/>
</dbReference>
<comment type="caution">
    <text evidence="14">The sequence shown here is derived from an EMBL/GenBank/DDBJ whole genome shotgun (WGS) entry which is preliminary data.</text>
</comment>
<dbReference type="InterPro" id="IPR001611">
    <property type="entry name" value="Leu-rich_rpt"/>
</dbReference>
<feature type="transmembrane region" description="Helical" evidence="12">
    <location>
        <begin position="665"/>
        <end position="689"/>
    </location>
</feature>
<accession>A0A8J5Z7T3</accession>
<dbReference type="SMART" id="SM00369">
    <property type="entry name" value="LRR_TYP"/>
    <property type="match status" value="11"/>
</dbReference>
<evidence type="ECO:0000256" key="4">
    <source>
        <dbReference type="ARBA" id="ARBA00022475"/>
    </source>
</evidence>
<dbReference type="SUPFAM" id="SSF52047">
    <property type="entry name" value="RNI-like"/>
    <property type="match status" value="1"/>
</dbReference>
<protein>
    <recommendedName>
        <fullName evidence="13">Protein kinase domain-containing protein</fullName>
    </recommendedName>
</protein>
<feature type="domain" description="Protein kinase" evidence="13">
    <location>
        <begin position="673"/>
        <end position="988"/>
    </location>
</feature>
<dbReference type="GO" id="GO:0005886">
    <property type="term" value="C:plasma membrane"/>
    <property type="evidence" value="ECO:0007669"/>
    <property type="project" value="UniProtKB-SubCell"/>
</dbReference>
<dbReference type="Gene3D" id="3.80.10.10">
    <property type="entry name" value="Ribonuclease Inhibitor"/>
    <property type="match status" value="5"/>
</dbReference>
<dbReference type="Gene3D" id="3.30.200.20">
    <property type="entry name" value="Phosphorylase Kinase, domain 1"/>
    <property type="match status" value="1"/>
</dbReference>
<evidence type="ECO:0000313" key="14">
    <source>
        <dbReference type="EMBL" id="KAG8495407.1"/>
    </source>
</evidence>
<dbReference type="PROSITE" id="PS50011">
    <property type="entry name" value="PROTEIN_KINASE_DOM"/>
    <property type="match status" value="1"/>
</dbReference>
<dbReference type="AlphaFoldDB" id="A0A8J5Z7T3"/>
<dbReference type="FunFam" id="3.80.10.10:FF:000299">
    <property type="entry name" value="Piriformospora indica-insensitive protein 2"/>
    <property type="match status" value="1"/>
</dbReference>
<evidence type="ECO:0000256" key="3">
    <source>
        <dbReference type="ARBA" id="ARBA00009592"/>
    </source>
</evidence>
<evidence type="ECO:0000256" key="11">
    <source>
        <dbReference type="ARBA" id="ARBA00023180"/>
    </source>
</evidence>
<dbReference type="EMBL" id="JAHUZN010000005">
    <property type="protein sequence ID" value="KAG8495407.1"/>
    <property type="molecule type" value="Genomic_DNA"/>
</dbReference>
<dbReference type="PANTHER" id="PTHR48007:SF76">
    <property type="entry name" value="OS03G0145102 PROTEIN"/>
    <property type="match status" value="1"/>
</dbReference>
<keyword evidence="5" id="KW-0433">Leucine-rich repeat</keyword>
<evidence type="ECO:0000313" key="15">
    <source>
        <dbReference type="Proteomes" id="UP000701853"/>
    </source>
</evidence>
<keyword evidence="6 12" id="KW-0812">Transmembrane</keyword>
<dbReference type="InterPro" id="IPR003591">
    <property type="entry name" value="Leu-rich_rpt_typical-subtyp"/>
</dbReference>
<keyword evidence="10 12" id="KW-0472">Membrane</keyword>
<evidence type="ECO:0000256" key="6">
    <source>
        <dbReference type="ARBA" id="ARBA00022692"/>
    </source>
</evidence>
<proteinExistence type="inferred from homology"/>
<comment type="similarity">
    <text evidence="3">Belongs to the RLP family.</text>
</comment>
<evidence type="ECO:0000256" key="2">
    <source>
        <dbReference type="ARBA" id="ARBA00004479"/>
    </source>
</evidence>
<dbReference type="GO" id="GO:0005524">
    <property type="term" value="F:ATP binding"/>
    <property type="evidence" value="ECO:0007669"/>
    <property type="project" value="InterPro"/>
</dbReference>
<sequence length="1002" mass="110487">MKSQFQSKEHIVAWDPWSYIKDHLRYHHSKDMAKTGAQASPVVVFSMFMLFIVLFFSLVVSDNGKEVEILLSFKSSIYDPSGFLSNWDSSATFCQWHGVTCNKNLSHVDKLDLSAKNLTGKLVSSSIFHLPFIQTLNISNNQFYGEIPEDIFSSSSSSLRFLNLSNNNFTGQIPSGSIPGLEVLDLSNNMLSGKIPPEIGSFYSLKFLDLGGNVLVGEIPVSLTNITSLQFLTLASNQLVGPIPHGLSKMKSLEWIYVGYNNLSGQIPEEIGMLTSLNHLDLVYNNLTGEIPSSLGNLSDLQYLFLYQNKLTGSIPDSIFGLKKLVSLDLSDNSLSGEISELVIHLQNLEILHLFGNIFTGKIPKALTSLPRLQVLQLWSNRLSGEIPESLGRNNNLTILDLSTNNLTGRIPDGLCSSGWLFKLILFSNSLEGAIPKNLSTCTSLQRVRLHNNRLSGELSSEFTKLSLVYFLDVSNNDLSGNIGDQEWDMPALEMLSLAGNRFSGRLPNSFGSQKIEDLDLSGNGFSGTIPRSFGSLTELMQFSLSGNKLIGEIPEQLSSCKKLVSLDLSHNQLSGQIPSGFAEMPVLSQLDLSDNQLSGEVPPQLGKMESLIQVNVSHNHLHGNLPSTGAFLAINSSAVSGNDLCGGAETSGLAPCKKVKNLNWWFYVACSLVALVLLAFAAFVFIFIRKRNNLELKRVENEDGIWELQFFDSNVSKSVTIDDITLSAKQVNGICRGNKSSANDFQFVVKEMNDVNSIPSSFWSEIKQLGKLQHPNLVNLIGTCRSDKNAYLVYEYIKGKLLSEILHELTWERRRKIAMGIAKALKFLHSYCSPSIIVGDMSPERVIVDGKDEPRLRLSLPGLLSTENKAFISSAYVAPETRESKDMSEKSDIYGFGLILIELLTGKSPADAEFGDQHQSMVEWARYCYSDCHLDMWVDPMIRPGHASDVNHNQIVETLNLALHCTAGDPTARPSATDVSKTLQSAFRITSCVSTLKLSSV</sequence>
<dbReference type="SUPFAM" id="SSF52058">
    <property type="entry name" value="L domain-like"/>
    <property type="match status" value="1"/>
</dbReference>
<evidence type="ECO:0000256" key="8">
    <source>
        <dbReference type="ARBA" id="ARBA00022737"/>
    </source>
</evidence>
<evidence type="ECO:0000256" key="9">
    <source>
        <dbReference type="ARBA" id="ARBA00022989"/>
    </source>
</evidence>
<dbReference type="InterPro" id="IPR032675">
    <property type="entry name" value="LRR_dom_sf"/>
</dbReference>
<dbReference type="Proteomes" id="UP000701853">
    <property type="component" value="Chromosome 5"/>
</dbReference>
<name>A0A8J5Z7T3_9ROSI</name>
<reference evidence="14 15" key="1">
    <citation type="journal article" date="2021" name="bioRxiv">
        <title>The Gossypium anomalum genome as a resource for cotton improvement and evolutionary analysis of hybrid incompatibility.</title>
        <authorList>
            <person name="Grover C.E."/>
            <person name="Yuan D."/>
            <person name="Arick M.A."/>
            <person name="Miller E.R."/>
            <person name="Hu G."/>
            <person name="Peterson D.G."/>
            <person name="Wendel J.F."/>
            <person name="Udall J.A."/>
        </authorList>
    </citation>
    <scope>NUCLEOTIDE SEQUENCE [LARGE SCALE GENOMIC DNA]</scope>
    <source>
        <strain evidence="14">JFW-Udall</strain>
        <tissue evidence="14">Leaf</tissue>
    </source>
</reference>
<dbReference type="GO" id="GO:0004672">
    <property type="term" value="F:protein kinase activity"/>
    <property type="evidence" value="ECO:0007669"/>
    <property type="project" value="InterPro"/>
</dbReference>
<dbReference type="Gene3D" id="1.10.510.10">
    <property type="entry name" value="Transferase(Phosphotransferase) domain 1"/>
    <property type="match status" value="1"/>
</dbReference>
<dbReference type="Pfam" id="PF00560">
    <property type="entry name" value="LRR_1"/>
    <property type="match status" value="10"/>
</dbReference>
<dbReference type="Pfam" id="PF00069">
    <property type="entry name" value="Pkinase"/>
    <property type="match status" value="1"/>
</dbReference>
<evidence type="ECO:0000256" key="10">
    <source>
        <dbReference type="ARBA" id="ARBA00023136"/>
    </source>
</evidence>
<dbReference type="PANTHER" id="PTHR48007">
    <property type="entry name" value="LEUCINE-RICH REPEAT RECEPTOR-LIKE PROTEIN KINASE PXC1"/>
    <property type="match status" value="1"/>
</dbReference>
<dbReference type="FunFam" id="3.80.10.10:FF:000275">
    <property type="entry name" value="Leucine-rich repeat receptor-like protein kinase"/>
    <property type="match status" value="1"/>
</dbReference>
<dbReference type="OrthoDB" id="676979at2759"/>
<dbReference type="InterPro" id="IPR013210">
    <property type="entry name" value="LRR_N_plant-typ"/>
</dbReference>
<dbReference type="SUPFAM" id="SSF56112">
    <property type="entry name" value="Protein kinase-like (PK-like)"/>
    <property type="match status" value="1"/>
</dbReference>
<dbReference type="FunFam" id="3.80.10.10:FF:000726">
    <property type="entry name" value="Probably inactive leucine-rich repeat receptor-like protein kinase"/>
    <property type="match status" value="1"/>
</dbReference>
<organism evidence="14 15">
    <name type="scientific">Gossypium anomalum</name>
    <dbReference type="NCBI Taxonomy" id="47600"/>
    <lineage>
        <taxon>Eukaryota</taxon>
        <taxon>Viridiplantae</taxon>
        <taxon>Streptophyta</taxon>
        <taxon>Embryophyta</taxon>
        <taxon>Tracheophyta</taxon>
        <taxon>Spermatophyta</taxon>
        <taxon>Magnoliopsida</taxon>
        <taxon>eudicotyledons</taxon>
        <taxon>Gunneridae</taxon>
        <taxon>Pentapetalae</taxon>
        <taxon>rosids</taxon>
        <taxon>malvids</taxon>
        <taxon>Malvales</taxon>
        <taxon>Malvaceae</taxon>
        <taxon>Malvoideae</taxon>
        <taxon>Gossypium</taxon>
    </lineage>
</organism>